<dbReference type="Proteomes" id="UP000185860">
    <property type="component" value="Unassembled WGS sequence"/>
</dbReference>
<name>A0A1U7INR3_9CYAN</name>
<accession>A0A1U7INR3</accession>
<evidence type="ECO:0000313" key="2">
    <source>
        <dbReference type="Proteomes" id="UP000185860"/>
    </source>
</evidence>
<sequence>MKIRTFTVIVYKEEDTYIAECPEVGTVDQGETIEQAVAGLREATRLYLEEFPLAETSPRLFFE</sequence>
<dbReference type="EMBL" id="MRCE01000006">
    <property type="protein sequence ID" value="OKH38991.1"/>
    <property type="molecule type" value="Genomic_DNA"/>
</dbReference>
<reference evidence="1 2" key="1">
    <citation type="submission" date="2016-11" db="EMBL/GenBank/DDBJ databases">
        <title>Draft Genome Sequences of Nine Cyanobacterial Strains from Diverse Habitats.</title>
        <authorList>
            <person name="Zhu T."/>
            <person name="Hou S."/>
            <person name="Lu X."/>
            <person name="Hess W.R."/>
        </authorList>
    </citation>
    <scope>NUCLEOTIDE SEQUENCE [LARGE SCALE GENOMIC DNA]</scope>
    <source>
        <strain evidence="1 2">IAM M-71</strain>
    </source>
</reference>
<dbReference type="Gene3D" id="3.30.160.250">
    <property type="match status" value="1"/>
</dbReference>
<evidence type="ECO:0008006" key="3">
    <source>
        <dbReference type="Google" id="ProtNLM"/>
    </source>
</evidence>
<proteinExistence type="predicted"/>
<gene>
    <name evidence="1" type="ORF">NIES2119_07570</name>
</gene>
<evidence type="ECO:0000313" key="1">
    <source>
        <dbReference type="EMBL" id="OKH38991.1"/>
    </source>
</evidence>
<dbReference type="OrthoDB" id="5772625at2"/>
<dbReference type="SUPFAM" id="SSF143100">
    <property type="entry name" value="TTHA1013/TTHA0281-like"/>
    <property type="match status" value="1"/>
</dbReference>
<dbReference type="STRING" id="454136.NIES2119_07570"/>
<dbReference type="RefSeq" id="WP_073592853.1">
    <property type="nucleotide sequence ID" value="NZ_MRCE01000006.1"/>
</dbReference>
<protein>
    <recommendedName>
        <fullName evidence="3">HicB family protein</fullName>
    </recommendedName>
</protein>
<dbReference type="InterPro" id="IPR035069">
    <property type="entry name" value="TTHA1013/TTHA0281-like"/>
</dbReference>
<organism evidence="1 2">
    <name type="scientific">[Phormidium ambiguum] IAM M-71</name>
    <dbReference type="NCBI Taxonomy" id="454136"/>
    <lineage>
        <taxon>Bacteria</taxon>
        <taxon>Bacillati</taxon>
        <taxon>Cyanobacteriota</taxon>
        <taxon>Cyanophyceae</taxon>
        <taxon>Oscillatoriophycideae</taxon>
        <taxon>Aerosakkonematales</taxon>
        <taxon>Aerosakkonemataceae</taxon>
        <taxon>Floridanema</taxon>
    </lineage>
</organism>
<dbReference type="AlphaFoldDB" id="A0A1U7INR3"/>
<comment type="caution">
    <text evidence="1">The sequence shown here is derived from an EMBL/GenBank/DDBJ whole genome shotgun (WGS) entry which is preliminary data.</text>
</comment>